<dbReference type="RefSeq" id="WP_073444645.1">
    <property type="nucleotide sequence ID" value="NZ_FRBK01000006.1"/>
</dbReference>
<comment type="caution">
    <text evidence="1">The sequence shown here is derived from an EMBL/GenBank/DDBJ whole genome shotgun (WGS) entry which is preliminary data.</text>
</comment>
<reference evidence="2" key="1">
    <citation type="submission" date="2016-11" db="EMBL/GenBank/DDBJ databases">
        <authorList>
            <person name="Jaros S."/>
            <person name="Januszkiewicz K."/>
            <person name="Wedrychowicz H."/>
        </authorList>
    </citation>
    <scope>NUCLEOTIDE SEQUENCE [LARGE SCALE GENOMIC DNA]</scope>
    <source>
        <strain evidence="2">CGMCC 4.3555</strain>
    </source>
</reference>
<evidence type="ECO:0000313" key="1">
    <source>
        <dbReference type="EMBL" id="SHL76080.1"/>
    </source>
</evidence>
<sequence length="158" mass="17934">MASQPHRMVAAHDQMLTLHLSQHVEEHSPREDDPHYHLFEQAKARLKKQGLWKCVIDDELCGGQPELHHSHVEFSEINSTDPAKVARALGLHFQTDDAFQQWIEGPGNLEVLCTNHHRTRYGIHVLPEPLWQAVRFHRAGIEAPAHFVPASELGKDGS</sequence>
<gene>
    <name evidence="1" type="ORF">SAMN05216268_106103</name>
</gene>
<dbReference type="EMBL" id="FRBK01000006">
    <property type="protein sequence ID" value="SHL76080.1"/>
    <property type="molecule type" value="Genomic_DNA"/>
</dbReference>
<organism evidence="1 2">
    <name type="scientific">Streptomyces yunnanensis</name>
    <dbReference type="NCBI Taxonomy" id="156453"/>
    <lineage>
        <taxon>Bacteria</taxon>
        <taxon>Bacillati</taxon>
        <taxon>Actinomycetota</taxon>
        <taxon>Actinomycetes</taxon>
        <taxon>Kitasatosporales</taxon>
        <taxon>Streptomycetaceae</taxon>
        <taxon>Streptomyces</taxon>
    </lineage>
</organism>
<dbReference type="AlphaFoldDB" id="A0A9X8QSD5"/>
<proteinExistence type="predicted"/>
<dbReference type="Proteomes" id="UP000184388">
    <property type="component" value="Unassembled WGS sequence"/>
</dbReference>
<name>A0A9X8QSD5_9ACTN</name>
<accession>A0A9X8QSD5</accession>
<evidence type="ECO:0000313" key="2">
    <source>
        <dbReference type="Proteomes" id="UP000184388"/>
    </source>
</evidence>
<protein>
    <submittedName>
        <fullName evidence="1">Uncharacterized protein</fullName>
    </submittedName>
</protein>